<organism evidence="1 2">
    <name type="scientific">Undibacterium flavidum</name>
    <dbReference type="NCBI Taxonomy" id="2762297"/>
    <lineage>
        <taxon>Bacteria</taxon>
        <taxon>Pseudomonadati</taxon>
        <taxon>Pseudomonadota</taxon>
        <taxon>Betaproteobacteria</taxon>
        <taxon>Burkholderiales</taxon>
        <taxon>Oxalobacteraceae</taxon>
        <taxon>Undibacterium</taxon>
    </lineage>
</organism>
<evidence type="ECO:0000313" key="1">
    <source>
        <dbReference type="EMBL" id="MBC3876027.1"/>
    </source>
</evidence>
<evidence type="ECO:0000313" key="2">
    <source>
        <dbReference type="Proteomes" id="UP000624279"/>
    </source>
</evidence>
<accession>A0ABR6YHL1</accession>
<sequence>MTNQKMLTHIRHFILIVLLNTISLSAISQERLPCQWGNIDVTDPACERPQVILKNYRNASTYAEHQSLMTALNQLRNDDFQRQIAAKRKVELYDPFIDEALMAWLDWYQAAFTARTENRQLLDSEVWRSVIQLAHRDPYAAIRRLNKTSLSTNENDSALSLLLTGMLMNRLNILAEAANYASFDIKTNDKDEQKRSQRFSNYVEQHKLDFNTGETCYGGNYTGRHFAAIVKQYPQSSYAQGAAYLAMSITPCGECEGDFACYLSKGLAPTKEFLQKYPQSTYVPMLLKRAQNLINGQFIAKEAQADYLTKNDPKSGEYTVSDVVKVLIDFENDLKHIAPSELIDMKFLLADLYVKLKQYGNAKRVMNWLTEYAPDSVKLSQLRQSLHTGAIIKRLEDVKQIAERKKKLMQNYWSQKCELDKSWLGQEGIDCQEVRLNR</sequence>
<evidence type="ECO:0008006" key="3">
    <source>
        <dbReference type="Google" id="ProtNLM"/>
    </source>
</evidence>
<gene>
    <name evidence="1" type="ORF">H8K55_20730</name>
</gene>
<dbReference type="EMBL" id="JACOGA010000030">
    <property type="protein sequence ID" value="MBC3876027.1"/>
    <property type="molecule type" value="Genomic_DNA"/>
</dbReference>
<dbReference type="RefSeq" id="WP_186944092.1">
    <property type="nucleotide sequence ID" value="NZ_JACOGA010000030.1"/>
</dbReference>
<proteinExistence type="predicted"/>
<keyword evidence="2" id="KW-1185">Reference proteome</keyword>
<protein>
    <recommendedName>
        <fullName evidence="3">Tetratricopeptide repeat protein</fullName>
    </recommendedName>
</protein>
<name>A0ABR6YHL1_9BURK</name>
<dbReference type="Proteomes" id="UP000624279">
    <property type="component" value="Unassembled WGS sequence"/>
</dbReference>
<comment type="caution">
    <text evidence="1">The sequence shown here is derived from an EMBL/GenBank/DDBJ whole genome shotgun (WGS) entry which is preliminary data.</text>
</comment>
<reference evidence="1 2" key="1">
    <citation type="submission" date="2020-08" db="EMBL/GenBank/DDBJ databases">
        <title>Novel species isolated from subtropical streams in China.</title>
        <authorList>
            <person name="Lu H."/>
        </authorList>
    </citation>
    <scope>NUCLEOTIDE SEQUENCE [LARGE SCALE GENOMIC DNA]</scope>
    <source>
        <strain evidence="1 2">LX15W</strain>
    </source>
</reference>